<feature type="region of interest" description="Disordered" evidence="1">
    <location>
        <begin position="97"/>
        <end position="118"/>
    </location>
</feature>
<sequence length="198" mass="21944">MLWPASNALTTRTRSVSVRLNSFSSPQSVREDVLRKPKRLVTAAECAKDDAELNRILNNQTAHCAAPASAISSSIQKPSTKPYLVPLPRRQERKLCRPRLSRSRAHQSTPDSHKIKNGDHLSIGCISRDGARRYALASASQSAPQVSCNAPLSQIVTCRFHRRPQRTSISCNAPLSSLPKRRPLSRNLLQVHPMLESP</sequence>
<name>A0A0B6WWW2_9BACT</name>
<dbReference type="AlphaFoldDB" id="A0A0B6WWW2"/>
<reference evidence="2 3" key="1">
    <citation type="submission" date="2013-12" db="EMBL/GenBank/DDBJ databases">
        <authorList>
            <person name="Stott M."/>
        </authorList>
    </citation>
    <scope>NUCLEOTIDE SEQUENCE [LARGE SCALE GENOMIC DNA]</scope>
    <source>
        <strain evidence="2 3">K22</strain>
    </source>
</reference>
<dbReference type="Proteomes" id="UP000031518">
    <property type="component" value="Unassembled WGS sequence"/>
</dbReference>
<reference evidence="2 3" key="2">
    <citation type="submission" date="2015-01" db="EMBL/GenBank/DDBJ databases">
        <title>Complete genome sequence of Pyrinomonas methylaliphatogenes type strain K22T.</title>
        <authorList>
            <person name="Lee K.C.Y."/>
            <person name="Power J.F."/>
            <person name="Dunfield P.F."/>
            <person name="Morgan X.C."/>
            <person name="Huttenhower C."/>
            <person name="Stott M.B."/>
        </authorList>
    </citation>
    <scope>NUCLEOTIDE SEQUENCE [LARGE SCALE GENOMIC DNA]</scope>
    <source>
        <strain evidence="2 3">K22</strain>
    </source>
</reference>
<protein>
    <submittedName>
        <fullName evidence="2">Uncharacterized protein</fullName>
    </submittedName>
</protein>
<organism evidence="2 3">
    <name type="scientific">Pyrinomonas methylaliphatogenes</name>
    <dbReference type="NCBI Taxonomy" id="454194"/>
    <lineage>
        <taxon>Bacteria</taxon>
        <taxon>Pseudomonadati</taxon>
        <taxon>Acidobacteriota</taxon>
        <taxon>Blastocatellia</taxon>
        <taxon>Blastocatellales</taxon>
        <taxon>Pyrinomonadaceae</taxon>
        <taxon>Pyrinomonas</taxon>
    </lineage>
</organism>
<dbReference type="EMBL" id="CBXV010000003">
    <property type="protein sequence ID" value="CDM64784.1"/>
    <property type="molecule type" value="Genomic_DNA"/>
</dbReference>
<evidence type="ECO:0000313" key="2">
    <source>
        <dbReference type="EMBL" id="CDM64784.1"/>
    </source>
</evidence>
<proteinExistence type="predicted"/>
<keyword evidence="3" id="KW-1185">Reference proteome</keyword>
<evidence type="ECO:0000256" key="1">
    <source>
        <dbReference type="SAM" id="MobiDB-lite"/>
    </source>
</evidence>
<evidence type="ECO:0000313" key="3">
    <source>
        <dbReference type="Proteomes" id="UP000031518"/>
    </source>
</evidence>
<accession>A0A0B6WWW2</accession>
<gene>
    <name evidence="2" type="ORF">PYK22_00779</name>
</gene>
<dbReference type="STRING" id="454194.PYK22_00779"/>